<gene>
    <name evidence="2" type="ORF">ACFPCV_29670</name>
</gene>
<evidence type="ECO:0000313" key="3">
    <source>
        <dbReference type="Proteomes" id="UP001595859"/>
    </source>
</evidence>
<proteinExistence type="predicted"/>
<dbReference type="Pfam" id="PF00501">
    <property type="entry name" value="AMP-binding"/>
    <property type="match status" value="1"/>
</dbReference>
<protein>
    <submittedName>
        <fullName evidence="2">AMP-binding protein</fullName>
    </submittedName>
</protein>
<dbReference type="PANTHER" id="PTHR43272">
    <property type="entry name" value="LONG-CHAIN-FATTY-ACID--COA LIGASE"/>
    <property type="match status" value="1"/>
</dbReference>
<feature type="domain" description="AMP-dependent synthetase/ligase" evidence="1">
    <location>
        <begin position="24"/>
        <end position="384"/>
    </location>
</feature>
<dbReference type="Gene3D" id="3.40.50.12780">
    <property type="entry name" value="N-terminal domain of ligase-like"/>
    <property type="match status" value="1"/>
</dbReference>
<evidence type="ECO:0000259" key="1">
    <source>
        <dbReference type="Pfam" id="PF00501"/>
    </source>
</evidence>
<sequence length="423" mass="44187">MAIEYGTPARYLPAPRDNATGDLTRNALRAPDAPAFARWLGGAWHTITWAEFAELATTLAAGLVAAGIAPGDRVALMAGTGVDWVRADYAIWLAGAVSVPVPATAPRAEAEWILRDSGAVAAFTGDDRQYALMADAGVRHIWSTAAGGLEEPAAAREVERRRRALTSGTLATIVYPRGGAHGCRLSHGNLTAAVHAVTDEVFGPDTGLLVAVPLTDVVARVTQLKAVRGGALTAHATEPAHLTDALLSFRPTVLLAAPATLDGFDQGAARTAVAYGQALDTGRVPLSLRLRGRHPKQPARFGGRVTHVVTGGQLAPHLAWYLRGIGLTVLDGYARTETTGAVTGNVPGGTRTGTAGRPLPGCRVRVVEDGEVLVRGATVFHGHWGAPTPALDEDGWFHTGDRGRLDDGYLTITGRLPGRGQPG</sequence>
<dbReference type="SUPFAM" id="SSF56801">
    <property type="entry name" value="Acetyl-CoA synthetase-like"/>
    <property type="match status" value="1"/>
</dbReference>
<dbReference type="InterPro" id="IPR042099">
    <property type="entry name" value="ANL_N_sf"/>
</dbReference>
<dbReference type="Proteomes" id="UP001595859">
    <property type="component" value="Unassembled WGS sequence"/>
</dbReference>
<accession>A0ABV9SB60</accession>
<dbReference type="PANTHER" id="PTHR43272:SF52">
    <property type="entry name" value="AMP-DEPENDENT SYNTHETASE_LIGASE DOMAIN-CONTAINING PROTEIN"/>
    <property type="match status" value="1"/>
</dbReference>
<comment type="caution">
    <text evidence="2">The sequence shown here is derived from an EMBL/GenBank/DDBJ whole genome shotgun (WGS) entry which is preliminary data.</text>
</comment>
<dbReference type="RefSeq" id="WP_378059675.1">
    <property type="nucleotide sequence ID" value="NZ_JBHSIS010000020.1"/>
</dbReference>
<name>A0ABV9SB60_9PSEU</name>
<dbReference type="InterPro" id="IPR000873">
    <property type="entry name" value="AMP-dep_synth/lig_dom"/>
</dbReference>
<reference evidence="3" key="1">
    <citation type="journal article" date="2019" name="Int. J. Syst. Evol. Microbiol.">
        <title>The Global Catalogue of Microorganisms (GCM) 10K type strain sequencing project: providing services to taxonomists for standard genome sequencing and annotation.</title>
        <authorList>
            <consortium name="The Broad Institute Genomics Platform"/>
            <consortium name="The Broad Institute Genome Sequencing Center for Infectious Disease"/>
            <person name="Wu L."/>
            <person name="Ma J."/>
        </authorList>
    </citation>
    <scope>NUCLEOTIDE SEQUENCE [LARGE SCALE GENOMIC DNA]</scope>
    <source>
        <strain evidence="3">ZS-22-S1</strain>
    </source>
</reference>
<evidence type="ECO:0000313" key="2">
    <source>
        <dbReference type="EMBL" id="MFC4857687.1"/>
    </source>
</evidence>
<keyword evidence="3" id="KW-1185">Reference proteome</keyword>
<organism evidence="2 3">
    <name type="scientific">Actinophytocola glycyrrhizae</name>
    <dbReference type="NCBI Taxonomy" id="2044873"/>
    <lineage>
        <taxon>Bacteria</taxon>
        <taxon>Bacillati</taxon>
        <taxon>Actinomycetota</taxon>
        <taxon>Actinomycetes</taxon>
        <taxon>Pseudonocardiales</taxon>
        <taxon>Pseudonocardiaceae</taxon>
    </lineage>
</organism>
<dbReference type="EMBL" id="JBHSIS010000020">
    <property type="protein sequence ID" value="MFC4857687.1"/>
    <property type="molecule type" value="Genomic_DNA"/>
</dbReference>